<evidence type="ECO:0008006" key="5">
    <source>
        <dbReference type="Google" id="ProtNLM"/>
    </source>
</evidence>
<accession>A0A642UDV3</accession>
<comment type="caution">
    <text evidence="3">The sequence shown here is derived from an EMBL/GenBank/DDBJ whole genome shotgun (WGS) entry which is preliminary data.</text>
</comment>
<dbReference type="InterPro" id="IPR008630">
    <property type="entry name" value="Glyco_trans_34"/>
</dbReference>
<dbReference type="PANTHER" id="PTHR31306">
    <property type="entry name" value="ALPHA-1,6-MANNOSYLTRANSFERASE MNN11-RELATED"/>
    <property type="match status" value="1"/>
</dbReference>
<keyword evidence="4" id="KW-1185">Reference proteome</keyword>
<dbReference type="VEuPathDB" id="FungiDB:DIURU_005290"/>
<dbReference type="OMA" id="IKTYNHF"/>
<name>A0A642UDV3_DIURU</name>
<dbReference type="GO" id="GO:0000009">
    <property type="term" value="F:alpha-1,6-mannosyltransferase activity"/>
    <property type="evidence" value="ECO:0007669"/>
    <property type="project" value="TreeGrafter"/>
</dbReference>
<dbReference type="GeneID" id="54783941"/>
<keyword evidence="1" id="KW-0328">Glycosyltransferase</keyword>
<dbReference type="GO" id="GO:0000136">
    <property type="term" value="C:mannan polymerase complex"/>
    <property type="evidence" value="ECO:0007669"/>
    <property type="project" value="TreeGrafter"/>
</dbReference>
<protein>
    <recommendedName>
        <fullName evidence="5">Glycosyltransferase family 34 protein</fullName>
    </recommendedName>
</protein>
<proteinExistence type="predicted"/>
<sequence>MPTFKPRSRTRSKWPLLAVVAVAVIWYFQLHHAVGQRLFPRTQNRVYPQAHPLTSTTNKYTSSRYIYPPIEDAALLKELGSENLVVQAKVRDAEFIEFERTLLLSHNVNDDPDVKAQMEKEKEENESSDLLRAKNNFKNHDKWVHRPSNGEYPEVVVVTAIDFDQYSMDSLIKIVQNRVDYAHAQSYGLYVSWYQTFLPRLNALTYLSDRQKRKWVRIYCLQAAMHAFPGSKWFWYLDEQGFIMDDTVDMASYMLNPQSLEPIMKREQPIMLPSGVIKTYKNTKGSSVNLIVTQSKEKIETHSFVVQNNPLGRSVVQQWGDPLYLNYQNFPAGPDSALTHILQWHPFVLSKSAIVPTRTISSSHVDSNPDDTQNYHEGDFVVQWADIEDRAKSEQVLNFYAKKKAGEATPK</sequence>
<evidence type="ECO:0000313" key="3">
    <source>
        <dbReference type="EMBL" id="KAA8897313.1"/>
    </source>
</evidence>
<evidence type="ECO:0000256" key="2">
    <source>
        <dbReference type="ARBA" id="ARBA00022679"/>
    </source>
</evidence>
<keyword evidence="2" id="KW-0808">Transferase</keyword>
<evidence type="ECO:0000313" key="4">
    <source>
        <dbReference type="Proteomes" id="UP000449547"/>
    </source>
</evidence>
<dbReference type="Proteomes" id="UP000449547">
    <property type="component" value="Unassembled WGS sequence"/>
</dbReference>
<dbReference type="RefSeq" id="XP_034009914.1">
    <property type="nucleotide sequence ID" value="XM_034158256.1"/>
</dbReference>
<dbReference type="PANTHER" id="PTHR31306:SF10">
    <property type="entry name" value="ALPHA-1,6-MANNOSYLTRANSFERASE MNN11-RELATED"/>
    <property type="match status" value="1"/>
</dbReference>
<dbReference type="GO" id="GO:0006487">
    <property type="term" value="P:protein N-linked glycosylation"/>
    <property type="evidence" value="ECO:0007669"/>
    <property type="project" value="TreeGrafter"/>
</dbReference>
<organism evidence="3 4">
    <name type="scientific">Diutina rugosa</name>
    <name type="common">Yeast</name>
    <name type="synonym">Candida rugosa</name>
    <dbReference type="NCBI Taxonomy" id="5481"/>
    <lineage>
        <taxon>Eukaryota</taxon>
        <taxon>Fungi</taxon>
        <taxon>Dikarya</taxon>
        <taxon>Ascomycota</taxon>
        <taxon>Saccharomycotina</taxon>
        <taxon>Pichiomycetes</taxon>
        <taxon>Debaryomycetaceae</taxon>
        <taxon>Diutina</taxon>
    </lineage>
</organism>
<reference evidence="3 4" key="1">
    <citation type="submission" date="2019-07" db="EMBL/GenBank/DDBJ databases">
        <title>Genome assembly of two rare yeast pathogens: Diutina rugosa and Trichomonascus ciferrii.</title>
        <authorList>
            <person name="Mixao V."/>
            <person name="Saus E."/>
            <person name="Hansen A."/>
            <person name="Lass-Flor C."/>
            <person name="Gabaldon T."/>
        </authorList>
    </citation>
    <scope>NUCLEOTIDE SEQUENCE [LARGE SCALE GENOMIC DNA]</scope>
    <source>
        <strain evidence="3 4">CBS 613</strain>
    </source>
</reference>
<dbReference type="OrthoDB" id="205108at2759"/>
<dbReference type="AlphaFoldDB" id="A0A642UDV3"/>
<dbReference type="Pfam" id="PF05637">
    <property type="entry name" value="Glyco_transf_34"/>
    <property type="match status" value="1"/>
</dbReference>
<gene>
    <name evidence="3" type="ORF">DIURU_005290</name>
</gene>
<evidence type="ECO:0000256" key="1">
    <source>
        <dbReference type="ARBA" id="ARBA00022676"/>
    </source>
</evidence>
<dbReference type="EMBL" id="SWFT01000158">
    <property type="protein sequence ID" value="KAA8897313.1"/>
    <property type="molecule type" value="Genomic_DNA"/>
</dbReference>